<evidence type="ECO:0000313" key="4">
    <source>
        <dbReference type="Proteomes" id="UP001235744"/>
    </source>
</evidence>
<proteinExistence type="predicted"/>
<dbReference type="PANTHER" id="PTHR43244:SF1">
    <property type="entry name" value="5,10-METHYLENETETRAHYDROMETHANOPTERIN REDUCTASE"/>
    <property type="match status" value="1"/>
</dbReference>
<dbReference type="Pfam" id="PF00296">
    <property type="entry name" value="Bac_luciferase"/>
    <property type="match status" value="1"/>
</dbReference>
<evidence type="ECO:0000313" key="3">
    <source>
        <dbReference type="EMBL" id="WLQ55159.1"/>
    </source>
</evidence>
<keyword evidence="4" id="KW-1185">Reference proteome</keyword>
<protein>
    <submittedName>
        <fullName evidence="3">LLM class flavin-dependent oxidoreductase</fullName>
    </submittedName>
</protein>
<dbReference type="SUPFAM" id="SSF51679">
    <property type="entry name" value="Bacterial luciferase-like"/>
    <property type="match status" value="1"/>
</dbReference>
<accession>A0ABY9IJY8</accession>
<organism evidence="3 4">
    <name type="scientific">Streptomyces poriferorum</name>
    <dbReference type="NCBI Taxonomy" id="2798799"/>
    <lineage>
        <taxon>Bacteria</taxon>
        <taxon>Bacillati</taxon>
        <taxon>Actinomycetota</taxon>
        <taxon>Actinomycetes</taxon>
        <taxon>Kitasatosporales</taxon>
        <taxon>Streptomycetaceae</taxon>
        <taxon>Streptomyces</taxon>
    </lineage>
</organism>
<reference evidence="3 4" key="1">
    <citation type="submission" date="2023-03" db="EMBL/GenBank/DDBJ databases">
        <title>Isolation and description of six Streptomyces strains from soil environments, able to metabolize different microbial glucans.</title>
        <authorList>
            <person name="Widen T."/>
            <person name="Larsbrink J."/>
        </authorList>
    </citation>
    <scope>NUCLEOTIDE SEQUENCE [LARGE SCALE GENOMIC DNA]</scope>
    <source>
        <strain evidence="3 4">Alt2</strain>
    </source>
</reference>
<name>A0ABY9IJY8_9ACTN</name>
<dbReference type="Proteomes" id="UP001235744">
    <property type="component" value="Chromosome"/>
</dbReference>
<gene>
    <name evidence="3" type="ORF">P8A19_06760</name>
</gene>
<dbReference type="Gene3D" id="3.20.20.30">
    <property type="entry name" value="Luciferase-like domain"/>
    <property type="match status" value="1"/>
</dbReference>
<evidence type="ECO:0000256" key="1">
    <source>
        <dbReference type="ARBA" id="ARBA00023002"/>
    </source>
</evidence>
<sequence>MSAPPAPRLGYAPWGEDLAELTAAGRAAEEAGADTLWASELHRSATVTAAALACATSAARIGTAVALAFTRSPMICALEIMDLDELSGGRAVLGLGTGVRRLNEDWHGVPFDHPSQRLRETVDCVRTFIARCADGEPFEAGGPLASLRVRGYRRPRPVRTRVPLHLAAAGPLTFRLAGEIADGWIGHELGSRDHLRNTVLPALHTGLTAAGRKPEDLEVVASVCVSVHPDPAEALRRAAGNVGFYASVRTYAPLFAAHGLQEPQRRVAEEFRRPGARAGALAAAVDPAMTRALTLCGTREQVAEFLTGYAGTADSLKLTVPVHGLTSHEIRESQAHVLDLIRELRP</sequence>
<dbReference type="InterPro" id="IPR036661">
    <property type="entry name" value="Luciferase-like_sf"/>
</dbReference>
<keyword evidence="1" id="KW-0560">Oxidoreductase</keyword>
<dbReference type="EMBL" id="CP120988">
    <property type="protein sequence ID" value="WLQ55159.1"/>
    <property type="molecule type" value="Genomic_DNA"/>
</dbReference>
<feature type="domain" description="Luciferase-like" evidence="2">
    <location>
        <begin position="12"/>
        <end position="312"/>
    </location>
</feature>
<evidence type="ECO:0000259" key="2">
    <source>
        <dbReference type="Pfam" id="PF00296"/>
    </source>
</evidence>
<dbReference type="CDD" id="cd01097">
    <property type="entry name" value="Tetrahydromethanopterin_reductase"/>
    <property type="match status" value="1"/>
</dbReference>
<dbReference type="PANTHER" id="PTHR43244">
    <property type="match status" value="1"/>
</dbReference>
<dbReference type="RefSeq" id="WP_306106005.1">
    <property type="nucleotide sequence ID" value="NZ_CP120988.1"/>
</dbReference>
<dbReference type="InterPro" id="IPR050564">
    <property type="entry name" value="F420-G6PD/mer"/>
</dbReference>
<dbReference type="InterPro" id="IPR011251">
    <property type="entry name" value="Luciferase-like_dom"/>
</dbReference>